<dbReference type="AlphaFoldDB" id="A0A147KG39"/>
<comment type="similarity">
    <text evidence="3">Belongs to the IspD/TarI cytidylyltransferase family. IspD subfamily.</text>
</comment>
<feature type="site" description="Transition state stabilizer" evidence="3">
    <location>
        <position position="25"/>
    </location>
</feature>
<keyword evidence="3" id="KW-0414">Isoprene biosynthesis</keyword>
<dbReference type="InterPro" id="IPR050088">
    <property type="entry name" value="IspD/TarI_cytidylyltransf_bact"/>
</dbReference>
<comment type="caution">
    <text evidence="4">The sequence shown here is derived from an EMBL/GenBank/DDBJ whole genome shotgun (WGS) entry which is preliminary data.</text>
</comment>
<evidence type="ECO:0000313" key="5">
    <source>
        <dbReference type="Proteomes" id="UP000074382"/>
    </source>
</evidence>
<evidence type="ECO:0000256" key="3">
    <source>
        <dbReference type="HAMAP-Rule" id="MF_00108"/>
    </source>
</evidence>
<dbReference type="HAMAP" id="MF_00108">
    <property type="entry name" value="IspD"/>
    <property type="match status" value="1"/>
</dbReference>
<dbReference type="GO" id="GO:0019288">
    <property type="term" value="P:isopentenyl diphosphate biosynthetic process, methylerythritol 4-phosphate pathway"/>
    <property type="evidence" value="ECO:0007669"/>
    <property type="project" value="UniProtKB-UniRule"/>
</dbReference>
<keyword evidence="1 3" id="KW-0808">Transferase</keyword>
<keyword evidence="5" id="KW-1185">Reference proteome</keyword>
<dbReference type="PATRIC" id="fig|665004.4.peg.4151"/>
<dbReference type="InterPro" id="IPR029044">
    <property type="entry name" value="Nucleotide-diphossugar_trans"/>
</dbReference>
<proteinExistence type="inferred from homology"/>
<dbReference type="SUPFAM" id="SSF53448">
    <property type="entry name" value="Nucleotide-diphospho-sugar transferases"/>
    <property type="match status" value="1"/>
</dbReference>
<dbReference type="UniPathway" id="UPA00056">
    <property type="reaction ID" value="UER00093"/>
</dbReference>
<dbReference type="OrthoDB" id="9802561at2"/>
<evidence type="ECO:0000256" key="2">
    <source>
        <dbReference type="ARBA" id="ARBA00022695"/>
    </source>
</evidence>
<protein>
    <recommendedName>
        <fullName evidence="3">2-C-methyl-D-erythritol 4-phosphate cytidylyltransferase</fullName>
        <ecNumber evidence="3">2.7.7.60</ecNumber>
    </recommendedName>
    <alternativeName>
        <fullName evidence="3">4-diphosphocytidyl-2C-methyl-D-erythritol synthase</fullName>
    </alternativeName>
    <alternativeName>
        <fullName evidence="3">MEP cytidylyltransferase</fullName>
        <shortName evidence="3">MCT</shortName>
    </alternativeName>
</protein>
<dbReference type="Proteomes" id="UP000074382">
    <property type="component" value="Unassembled WGS sequence"/>
</dbReference>
<dbReference type="InterPro" id="IPR001228">
    <property type="entry name" value="IspD"/>
</dbReference>
<accession>A0A147KG39</accession>
<sequence>MPNDQPERGRPHVTAAVLAGGVGSRVGGPLPKQLLSLAGRTILERSIAAFCTAPEVDEVVVVMVADHVAAAEKIVAEGGYAKVSRVVPGGASRSESSLAALRAVAHRADDDLVLLHDTARPLVSGRTIAACVAALAEAGAVGVAVPSSDTVVQVAADARGREVIASVPDRAGLRRMQTPQGFRLGVVRRAYARACADPAFTATDDCGVVLRYLPEEPVRIVPGEESNIKVTHPGDLAVAEVLLRGTAER</sequence>
<dbReference type="FunFam" id="3.90.550.10:FF:000003">
    <property type="entry name" value="2-C-methyl-D-erythritol 4-phosphate cytidylyltransferase"/>
    <property type="match status" value="1"/>
</dbReference>
<dbReference type="Gene3D" id="3.90.550.10">
    <property type="entry name" value="Spore Coat Polysaccharide Biosynthesis Protein SpsA, Chain A"/>
    <property type="match status" value="1"/>
</dbReference>
<dbReference type="PANTHER" id="PTHR32125:SF4">
    <property type="entry name" value="2-C-METHYL-D-ERYTHRITOL 4-PHOSPHATE CYTIDYLYLTRANSFERASE, CHLOROPLASTIC"/>
    <property type="match status" value="1"/>
</dbReference>
<comment type="pathway">
    <text evidence="3">Isoprenoid biosynthesis; isopentenyl diphosphate biosynthesis via DXP pathway; isopentenyl diphosphate from 1-deoxy-D-xylulose 5-phosphate: step 2/6.</text>
</comment>
<dbReference type="EMBL" id="LGEM01000097">
    <property type="protein sequence ID" value="KUP96253.1"/>
    <property type="molecule type" value="Genomic_DNA"/>
</dbReference>
<dbReference type="PANTHER" id="PTHR32125">
    <property type="entry name" value="2-C-METHYL-D-ERYTHRITOL 4-PHOSPHATE CYTIDYLYLTRANSFERASE, CHLOROPLASTIC"/>
    <property type="match status" value="1"/>
</dbReference>
<comment type="function">
    <text evidence="3">Catalyzes the formation of 4-diphosphocytidyl-2-C-methyl-D-erythritol from CTP and 2-C-methyl-D-erythritol 4-phosphate (MEP).</text>
</comment>
<feature type="site" description="Transition state stabilizer" evidence="3">
    <location>
        <position position="32"/>
    </location>
</feature>
<keyword evidence="2 3" id="KW-0548">Nucleotidyltransferase</keyword>
<dbReference type="InterPro" id="IPR034683">
    <property type="entry name" value="IspD/TarI"/>
</dbReference>
<organism evidence="4 5">
    <name type="scientific">Thermobifida cellulosilytica TB100</name>
    <dbReference type="NCBI Taxonomy" id="665004"/>
    <lineage>
        <taxon>Bacteria</taxon>
        <taxon>Bacillati</taxon>
        <taxon>Actinomycetota</taxon>
        <taxon>Actinomycetes</taxon>
        <taxon>Streptosporangiales</taxon>
        <taxon>Nocardiopsidaceae</taxon>
        <taxon>Thermobifida</taxon>
    </lineage>
</organism>
<dbReference type="GO" id="GO:0050518">
    <property type="term" value="F:2-C-methyl-D-erythritol 4-phosphate cytidylyltransferase activity"/>
    <property type="evidence" value="ECO:0007669"/>
    <property type="project" value="UniProtKB-UniRule"/>
</dbReference>
<dbReference type="CDD" id="cd02516">
    <property type="entry name" value="CDP-ME_synthetase"/>
    <property type="match status" value="1"/>
</dbReference>
<comment type="catalytic activity">
    <reaction evidence="3">
        <text>2-C-methyl-D-erythritol 4-phosphate + CTP + H(+) = 4-CDP-2-C-methyl-D-erythritol + diphosphate</text>
        <dbReference type="Rhea" id="RHEA:13429"/>
        <dbReference type="ChEBI" id="CHEBI:15378"/>
        <dbReference type="ChEBI" id="CHEBI:33019"/>
        <dbReference type="ChEBI" id="CHEBI:37563"/>
        <dbReference type="ChEBI" id="CHEBI:57823"/>
        <dbReference type="ChEBI" id="CHEBI:58262"/>
        <dbReference type="EC" id="2.7.7.60"/>
    </reaction>
</comment>
<reference evidence="5" key="1">
    <citation type="journal article" date="2017" name="Acta Aliment.">
        <title>Plant polysaccharide degrading enzyme system of Thermpbifida cellulosilytica TB100 revealed by de novo genome project data.</title>
        <authorList>
            <person name="Toth A."/>
            <person name="Baka E."/>
            <person name="Luzics S."/>
            <person name="Bata-Vidacs I."/>
            <person name="Nagy I."/>
            <person name="Balint B."/>
            <person name="Herceg R."/>
            <person name="Olasz F."/>
            <person name="Wilk T."/>
            <person name="Nagy T."/>
            <person name="Kriszt B."/>
            <person name="Nagy I."/>
            <person name="Kukolya J."/>
        </authorList>
    </citation>
    <scope>NUCLEOTIDE SEQUENCE [LARGE SCALE GENOMIC DNA]</scope>
    <source>
        <strain evidence="5">TB100</strain>
    </source>
</reference>
<dbReference type="RefSeq" id="WP_068758693.1">
    <property type="nucleotide sequence ID" value="NZ_KQ950189.1"/>
</dbReference>
<feature type="site" description="Positions MEP for the nucleophilic attack" evidence="3">
    <location>
        <position position="170"/>
    </location>
</feature>
<name>A0A147KG39_THECS</name>
<dbReference type="STRING" id="665004.AC529_13200"/>
<dbReference type="Pfam" id="PF01128">
    <property type="entry name" value="IspD"/>
    <property type="match status" value="1"/>
</dbReference>
<gene>
    <name evidence="3" type="primary">ispD</name>
    <name evidence="4" type="ORF">AC529_13200</name>
</gene>
<feature type="site" description="Positions MEP for the nucleophilic attack" evidence="3">
    <location>
        <position position="229"/>
    </location>
</feature>
<evidence type="ECO:0000256" key="1">
    <source>
        <dbReference type="ARBA" id="ARBA00022679"/>
    </source>
</evidence>
<evidence type="ECO:0000313" key="4">
    <source>
        <dbReference type="EMBL" id="KUP96253.1"/>
    </source>
</evidence>
<dbReference type="EC" id="2.7.7.60" evidence="3"/>